<dbReference type="GO" id="GO:0005886">
    <property type="term" value="C:plasma membrane"/>
    <property type="evidence" value="ECO:0007669"/>
    <property type="project" value="UniProtKB-SubCell"/>
</dbReference>
<dbReference type="STRING" id="1450648.CLORY_34170"/>
<comment type="subcellular location">
    <subcellularLocation>
        <location evidence="1 8">Cell membrane</location>
        <topology evidence="1 8">Multi-pass membrane protein</topology>
    </subcellularLocation>
</comment>
<evidence type="ECO:0000256" key="3">
    <source>
        <dbReference type="ARBA" id="ARBA00022448"/>
    </source>
</evidence>
<feature type="transmembrane region" description="Helical" evidence="8">
    <location>
        <begin position="52"/>
        <end position="79"/>
    </location>
</feature>
<keyword evidence="3 8" id="KW-0813">Transport</keyword>
<evidence type="ECO:0000256" key="4">
    <source>
        <dbReference type="ARBA" id="ARBA00022475"/>
    </source>
</evidence>
<evidence type="ECO:0000256" key="2">
    <source>
        <dbReference type="ARBA" id="ARBA00007069"/>
    </source>
</evidence>
<comment type="similarity">
    <text evidence="2">Belongs to the binding-protein-dependent transport system permease family. CysTW subfamily.</text>
</comment>
<evidence type="ECO:0000256" key="1">
    <source>
        <dbReference type="ARBA" id="ARBA00004651"/>
    </source>
</evidence>
<keyword evidence="7 8" id="KW-0472">Membrane</keyword>
<keyword evidence="11" id="KW-1185">Reference proteome</keyword>
<feature type="transmembrane region" description="Helical" evidence="8">
    <location>
        <begin position="239"/>
        <end position="260"/>
    </location>
</feature>
<dbReference type="Proteomes" id="UP000190080">
    <property type="component" value="Unassembled WGS sequence"/>
</dbReference>
<evidence type="ECO:0000313" key="11">
    <source>
        <dbReference type="Proteomes" id="UP000190080"/>
    </source>
</evidence>
<protein>
    <submittedName>
        <fullName evidence="10">Spermidine/putrescine transport system permease protein PotB</fullName>
    </submittedName>
</protein>
<keyword evidence="6 8" id="KW-1133">Transmembrane helix</keyword>
<evidence type="ECO:0000256" key="7">
    <source>
        <dbReference type="ARBA" id="ARBA00023136"/>
    </source>
</evidence>
<evidence type="ECO:0000256" key="8">
    <source>
        <dbReference type="RuleBase" id="RU363032"/>
    </source>
</evidence>
<dbReference type="Pfam" id="PF00528">
    <property type="entry name" value="BPD_transp_1"/>
    <property type="match status" value="1"/>
</dbReference>
<feature type="domain" description="ABC transmembrane type-1" evidence="9">
    <location>
        <begin position="56"/>
        <end position="260"/>
    </location>
</feature>
<dbReference type="PANTHER" id="PTHR42929">
    <property type="entry name" value="INNER MEMBRANE ABC TRANSPORTER PERMEASE PROTEIN YDCU-RELATED-RELATED"/>
    <property type="match status" value="1"/>
</dbReference>
<name>A0A1V4IGZ3_9CLOT</name>
<evidence type="ECO:0000256" key="6">
    <source>
        <dbReference type="ARBA" id="ARBA00022989"/>
    </source>
</evidence>
<dbReference type="InterPro" id="IPR000515">
    <property type="entry name" value="MetI-like"/>
</dbReference>
<feature type="transmembrane region" description="Helical" evidence="8">
    <location>
        <begin position="135"/>
        <end position="162"/>
    </location>
</feature>
<dbReference type="AlphaFoldDB" id="A0A1V4IGZ3"/>
<evidence type="ECO:0000313" key="10">
    <source>
        <dbReference type="EMBL" id="OPJ59189.1"/>
    </source>
</evidence>
<reference evidence="10 11" key="1">
    <citation type="submission" date="2017-03" db="EMBL/GenBank/DDBJ databases">
        <title>Genome sequence of Clostridium oryzae DSM 28571.</title>
        <authorList>
            <person name="Poehlein A."/>
            <person name="Daniel R."/>
        </authorList>
    </citation>
    <scope>NUCLEOTIDE SEQUENCE [LARGE SCALE GENOMIC DNA]</scope>
    <source>
        <strain evidence="10 11">DSM 28571</strain>
    </source>
</reference>
<comment type="caution">
    <text evidence="10">The sequence shown here is derived from an EMBL/GenBank/DDBJ whole genome shotgun (WGS) entry which is preliminary data.</text>
</comment>
<proteinExistence type="inferred from homology"/>
<gene>
    <name evidence="10" type="primary">potB_2</name>
    <name evidence="10" type="ORF">CLORY_34170</name>
</gene>
<dbReference type="RefSeq" id="WP_139376076.1">
    <property type="nucleotide sequence ID" value="NZ_MZGV01000049.1"/>
</dbReference>
<dbReference type="GO" id="GO:0055085">
    <property type="term" value="P:transmembrane transport"/>
    <property type="evidence" value="ECO:0007669"/>
    <property type="project" value="InterPro"/>
</dbReference>
<dbReference type="OrthoDB" id="9807047at2"/>
<evidence type="ECO:0000259" key="9">
    <source>
        <dbReference type="PROSITE" id="PS50928"/>
    </source>
</evidence>
<dbReference type="InterPro" id="IPR035906">
    <property type="entry name" value="MetI-like_sf"/>
</dbReference>
<feature type="transmembrane region" description="Helical" evidence="8">
    <location>
        <begin position="187"/>
        <end position="213"/>
    </location>
</feature>
<dbReference type="Gene3D" id="1.10.3720.10">
    <property type="entry name" value="MetI-like"/>
    <property type="match status" value="1"/>
</dbReference>
<keyword evidence="4" id="KW-1003">Cell membrane</keyword>
<sequence length="276" mass="31106">MRKKTAFSQYPYLIWSLIFIVIPLFLVLYFSFSSSSGTFTLANYKKLMDVNYIRVFINSLKLALISTIICLIFGYPIAYFMSKADSKIRNFLMLLLIIPMWMNFLLRTYAWMSIIGRNGIINNFLRAIGLPGVNILYTNSAVVLGMVYNFIPFMVIPIYTVLIKVDKDVLKAAADLGANRLVIFKRIIFPLSVPGVFSGITMVFMPAVSTFVISNLLGGGQFMLIGNLIELQFTSVDDWYFGSALSILMMAVILISMAIMSRFDKGNKKEGGGLIW</sequence>
<organism evidence="10 11">
    <name type="scientific">Clostridium oryzae</name>
    <dbReference type="NCBI Taxonomy" id="1450648"/>
    <lineage>
        <taxon>Bacteria</taxon>
        <taxon>Bacillati</taxon>
        <taxon>Bacillota</taxon>
        <taxon>Clostridia</taxon>
        <taxon>Eubacteriales</taxon>
        <taxon>Clostridiaceae</taxon>
        <taxon>Clostridium</taxon>
    </lineage>
</organism>
<dbReference type="CDD" id="cd06261">
    <property type="entry name" value="TM_PBP2"/>
    <property type="match status" value="1"/>
</dbReference>
<evidence type="ECO:0000256" key="5">
    <source>
        <dbReference type="ARBA" id="ARBA00022692"/>
    </source>
</evidence>
<keyword evidence="5 8" id="KW-0812">Transmembrane</keyword>
<dbReference type="EMBL" id="MZGV01000049">
    <property type="protein sequence ID" value="OPJ59189.1"/>
    <property type="molecule type" value="Genomic_DNA"/>
</dbReference>
<dbReference type="PROSITE" id="PS50928">
    <property type="entry name" value="ABC_TM1"/>
    <property type="match status" value="1"/>
</dbReference>
<accession>A0A1V4IGZ3</accession>
<feature type="transmembrane region" description="Helical" evidence="8">
    <location>
        <begin position="91"/>
        <end position="115"/>
    </location>
</feature>
<dbReference type="PANTHER" id="PTHR42929:SF1">
    <property type="entry name" value="INNER MEMBRANE ABC TRANSPORTER PERMEASE PROTEIN YDCU-RELATED"/>
    <property type="match status" value="1"/>
</dbReference>
<feature type="transmembrane region" description="Helical" evidence="8">
    <location>
        <begin position="12"/>
        <end position="32"/>
    </location>
</feature>
<dbReference type="SUPFAM" id="SSF161098">
    <property type="entry name" value="MetI-like"/>
    <property type="match status" value="1"/>
</dbReference>